<gene>
    <name evidence="1" type="ORF">SI7747_UN021529</name>
</gene>
<organism evidence="1 2">
    <name type="scientific">Spirodela intermedia</name>
    <name type="common">Intermediate duckweed</name>
    <dbReference type="NCBI Taxonomy" id="51605"/>
    <lineage>
        <taxon>Eukaryota</taxon>
        <taxon>Viridiplantae</taxon>
        <taxon>Streptophyta</taxon>
        <taxon>Embryophyta</taxon>
        <taxon>Tracheophyta</taxon>
        <taxon>Spermatophyta</taxon>
        <taxon>Magnoliopsida</taxon>
        <taxon>Liliopsida</taxon>
        <taxon>Araceae</taxon>
        <taxon>Lemnoideae</taxon>
        <taxon>Spirodela</taxon>
    </lineage>
</organism>
<dbReference type="EMBL" id="CACRZD030000241">
    <property type="protein sequence ID" value="CAA6675187.1"/>
    <property type="molecule type" value="Genomic_DNA"/>
</dbReference>
<evidence type="ECO:0000313" key="2">
    <source>
        <dbReference type="Proteomes" id="UP001189122"/>
    </source>
</evidence>
<reference evidence="2" key="1">
    <citation type="journal article" date="2020" name="Sci. Rep.">
        <title>Chromosome-scale genome assembly for the duckweed Spirodela intermedia, integrating cytogenetic maps, PacBio and Oxford Nanopore libraries.</title>
        <authorList>
            <person name="Hoang P.T.N."/>
            <person name="Fiebig A."/>
            <person name="Novak P."/>
            <person name="Macas J."/>
            <person name="Cao H.X."/>
            <person name="Stepanenko A."/>
            <person name="Chen G."/>
            <person name="Borisjuk N."/>
            <person name="Scholz U."/>
            <person name="Schubert I."/>
        </authorList>
    </citation>
    <scope>NUCLEOTIDE SEQUENCE [LARGE SCALE GENOMIC DNA]</scope>
</reference>
<name>A0ABN7EBA4_SPIIN</name>
<keyword evidence="2" id="KW-1185">Reference proteome</keyword>
<protein>
    <submittedName>
        <fullName evidence="1">Uncharacterized protein</fullName>
    </submittedName>
</protein>
<sequence>MAYLFQVSSKLVKVHPLVDSRGEDSKSMNSDADFFSKIGGLWIQVIDLVIVRITTTIIYVTCVVSNT</sequence>
<proteinExistence type="predicted"/>
<comment type="caution">
    <text evidence="1">The sequence shown here is derived from an EMBL/GenBank/DDBJ whole genome shotgun (WGS) entry which is preliminary data.</text>
</comment>
<accession>A0ABN7EBA4</accession>
<dbReference type="Proteomes" id="UP001189122">
    <property type="component" value="Unassembled WGS sequence"/>
</dbReference>
<evidence type="ECO:0000313" key="1">
    <source>
        <dbReference type="EMBL" id="CAA6675187.1"/>
    </source>
</evidence>